<keyword evidence="1" id="KW-0560">Oxidoreductase</keyword>
<dbReference type="PANTHER" id="PTHR42877:SF4">
    <property type="entry name" value="FAD_NAD(P)-BINDING DOMAIN-CONTAINING PROTEIN-RELATED"/>
    <property type="match status" value="1"/>
</dbReference>
<dbReference type="PANTHER" id="PTHR42877">
    <property type="entry name" value="L-ORNITHINE N(5)-MONOOXYGENASE-RELATED"/>
    <property type="match status" value="1"/>
</dbReference>
<protein>
    <submittedName>
        <fullName evidence="1">4-hydroxyacetophenone monooxygenase</fullName>
    </submittedName>
</protein>
<organism evidence="1 2">
    <name type="scientific">Paractinoplanes ferrugineus</name>
    <dbReference type="NCBI Taxonomy" id="113564"/>
    <lineage>
        <taxon>Bacteria</taxon>
        <taxon>Bacillati</taxon>
        <taxon>Actinomycetota</taxon>
        <taxon>Actinomycetes</taxon>
        <taxon>Micromonosporales</taxon>
        <taxon>Micromonosporaceae</taxon>
        <taxon>Paractinoplanes</taxon>
    </lineage>
</organism>
<evidence type="ECO:0000313" key="2">
    <source>
        <dbReference type="Proteomes" id="UP000598174"/>
    </source>
</evidence>
<dbReference type="InterPro" id="IPR051209">
    <property type="entry name" value="FAD-bind_Monooxygenase_sf"/>
</dbReference>
<dbReference type="Proteomes" id="UP000598174">
    <property type="component" value="Unassembled WGS sequence"/>
</dbReference>
<dbReference type="RefSeq" id="WP_203821395.1">
    <property type="nucleotide sequence ID" value="NZ_BAAABP010000055.1"/>
</dbReference>
<gene>
    <name evidence="1" type="primary">hapE</name>
    <name evidence="1" type="ORF">Afe05nite_68510</name>
</gene>
<proteinExistence type="predicted"/>
<comment type="caution">
    <text evidence="1">The sequence shown here is derived from an EMBL/GenBank/DDBJ whole genome shotgun (WGS) entry which is preliminary data.</text>
</comment>
<dbReference type="Pfam" id="PF13738">
    <property type="entry name" value="Pyr_redox_3"/>
    <property type="match status" value="1"/>
</dbReference>
<dbReference type="AlphaFoldDB" id="A0A919J547"/>
<dbReference type="SUPFAM" id="SSF51905">
    <property type="entry name" value="FAD/NAD(P)-binding domain"/>
    <property type="match status" value="2"/>
</dbReference>
<dbReference type="GO" id="GO:0004497">
    <property type="term" value="F:monooxygenase activity"/>
    <property type="evidence" value="ECO:0007669"/>
    <property type="project" value="UniProtKB-KW"/>
</dbReference>
<keyword evidence="2" id="KW-1185">Reference proteome</keyword>
<sequence>MSRVVIIGAGFGGIAAAVELLRRGLDDVVLLEKGDRVGGVWRDNSYPGCACDVPAPLYSYSFAPNPGWSRRFPRHEEILAYARDVADRFGVTERVRFGTEVAEARWDGRWHLTTTGGELIEADILIPAVGQLSRPATPALPGADRFAGRAVHTARWDPGVEVEGKRVAVVGTGASAIQLVPAIAGRAAHVTVFQRSAPWTLPKPDRRYGRARTTAYRKMPHLMRLARAGTWGMTIVTGLAITGNRPAGAFLRGVSGLQRRWQVRDRALRARVTPDEPMGCKRVLYTSSWLPALARADVSLVTEKIVEVVPEGVRTADGAVHGCDLLVYATGFAATEFLAPIRITGRDGHTLDDEWRDGAYAYLGVTVPGFPNLFMIYGPNTNTGSTSVLYFHEAQARYVARLVALVDKKRAPIEVRRERAATYDGEMQRRLASSVWTGCQSWYRTAAGRIVTNWPGMAGEYRRRTSHLYDGDYTAITVRNETTR</sequence>
<accession>A0A919J547</accession>
<reference evidence="1" key="1">
    <citation type="submission" date="2021-01" db="EMBL/GenBank/DDBJ databases">
        <title>Whole genome shotgun sequence of Actinoplanes ferrugineus NBRC 15555.</title>
        <authorList>
            <person name="Komaki H."/>
            <person name="Tamura T."/>
        </authorList>
    </citation>
    <scope>NUCLEOTIDE SEQUENCE</scope>
    <source>
        <strain evidence="1">NBRC 15555</strain>
    </source>
</reference>
<dbReference type="EMBL" id="BOMM01000060">
    <property type="protein sequence ID" value="GIE15011.1"/>
    <property type="molecule type" value="Genomic_DNA"/>
</dbReference>
<keyword evidence="1" id="KW-0503">Monooxygenase</keyword>
<dbReference type="InterPro" id="IPR036188">
    <property type="entry name" value="FAD/NAD-bd_sf"/>
</dbReference>
<name>A0A919J547_9ACTN</name>
<evidence type="ECO:0000313" key="1">
    <source>
        <dbReference type="EMBL" id="GIE15011.1"/>
    </source>
</evidence>
<dbReference type="PRINTS" id="PR00411">
    <property type="entry name" value="PNDRDTASEI"/>
</dbReference>
<dbReference type="Gene3D" id="3.50.50.60">
    <property type="entry name" value="FAD/NAD(P)-binding domain"/>
    <property type="match status" value="2"/>
</dbReference>
<dbReference type="PRINTS" id="PR00368">
    <property type="entry name" value="FADPNR"/>
</dbReference>